<accession>A0A5C5YNC0</accession>
<dbReference type="AlphaFoldDB" id="A0A5C5YNC0"/>
<protein>
    <submittedName>
        <fullName evidence="1">Uncharacterized protein</fullName>
    </submittedName>
</protein>
<dbReference type="Proteomes" id="UP000315010">
    <property type="component" value="Unassembled WGS sequence"/>
</dbReference>
<proteinExistence type="predicted"/>
<gene>
    <name evidence="1" type="ORF">CA13_67830</name>
</gene>
<evidence type="ECO:0000313" key="2">
    <source>
        <dbReference type="Proteomes" id="UP000315010"/>
    </source>
</evidence>
<name>A0A5C5YNC0_9BACT</name>
<evidence type="ECO:0000313" key="1">
    <source>
        <dbReference type="EMBL" id="TWT76290.1"/>
    </source>
</evidence>
<organism evidence="1 2">
    <name type="scientific">Novipirellula herctigrandis</name>
    <dbReference type="NCBI Taxonomy" id="2527986"/>
    <lineage>
        <taxon>Bacteria</taxon>
        <taxon>Pseudomonadati</taxon>
        <taxon>Planctomycetota</taxon>
        <taxon>Planctomycetia</taxon>
        <taxon>Pirellulales</taxon>
        <taxon>Pirellulaceae</taxon>
        <taxon>Novipirellula</taxon>
    </lineage>
</organism>
<keyword evidence="2" id="KW-1185">Reference proteome</keyword>
<reference evidence="1 2" key="1">
    <citation type="submission" date="2019-02" db="EMBL/GenBank/DDBJ databases">
        <title>Deep-cultivation of Planctomycetes and their phenomic and genomic characterization uncovers novel biology.</title>
        <authorList>
            <person name="Wiegand S."/>
            <person name="Jogler M."/>
            <person name="Boedeker C."/>
            <person name="Pinto D."/>
            <person name="Vollmers J."/>
            <person name="Rivas-Marin E."/>
            <person name="Kohn T."/>
            <person name="Peeters S.H."/>
            <person name="Heuer A."/>
            <person name="Rast P."/>
            <person name="Oberbeckmann S."/>
            <person name="Bunk B."/>
            <person name="Jeske O."/>
            <person name="Meyerdierks A."/>
            <person name="Storesund J.E."/>
            <person name="Kallscheuer N."/>
            <person name="Luecker S."/>
            <person name="Lage O.M."/>
            <person name="Pohl T."/>
            <person name="Merkel B.J."/>
            <person name="Hornburger P."/>
            <person name="Mueller R.-W."/>
            <person name="Bruemmer F."/>
            <person name="Labrenz M."/>
            <person name="Spormann A.M."/>
            <person name="Op Den Camp H."/>
            <person name="Overmann J."/>
            <person name="Amann R."/>
            <person name="Jetten M.S.M."/>
            <person name="Mascher T."/>
            <person name="Medema M.H."/>
            <person name="Devos D.P."/>
            <person name="Kaster A.-K."/>
            <person name="Ovreas L."/>
            <person name="Rohde M."/>
            <person name="Galperin M.Y."/>
            <person name="Jogler C."/>
        </authorList>
    </citation>
    <scope>NUCLEOTIDE SEQUENCE [LARGE SCALE GENOMIC DNA]</scope>
    <source>
        <strain evidence="1 2">CA13</strain>
    </source>
</reference>
<dbReference type="EMBL" id="SJPJ01000002">
    <property type="protein sequence ID" value="TWT76290.1"/>
    <property type="molecule type" value="Genomic_DNA"/>
</dbReference>
<sequence>MQQMRQRLWGQPACSCEANRGEVSERHLGFQPILMFRRFLAALIAHSGRRCFTAIGDTRCVTGDAKKCKTVELSVKHSLLRSEKTRPLALPTVLALAFFASKLAIEDGSQSATKSI</sequence>
<comment type="caution">
    <text evidence="1">The sequence shown here is derived from an EMBL/GenBank/DDBJ whole genome shotgun (WGS) entry which is preliminary data.</text>
</comment>